<evidence type="ECO:0000256" key="1">
    <source>
        <dbReference type="ARBA" id="ARBA00004141"/>
    </source>
</evidence>
<feature type="signal peptide" evidence="7">
    <location>
        <begin position="1"/>
        <end position="20"/>
    </location>
</feature>
<feature type="transmembrane region" description="Helical" evidence="6">
    <location>
        <begin position="774"/>
        <end position="798"/>
    </location>
</feature>
<feature type="region of interest" description="Disordered" evidence="5">
    <location>
        <begin position="667"/>
        <end position="686"/>
    </location>
</feature>
<comment type="subcellular location">
    <subcellularLocation>
        <location evidence="1">Membrane</location>
        <topology evidence="1">Multi-pass membrane protein</topology>
    </subcellularLocation>
</comment>
<evidence type="ECO:0000259" key="8">
    <source>
        <dbReference type="Pfam" id="PF13813"/>
    </source>
</evidence>
<feature type="domain" description="Wax synthase" evidence="8">
    <location>
        <begin position="804"/>
        <end position="888"/>
    </location>
</feature>
<dbReference type="GO" id="GO:0016020">
    <property type="term" value="C:membrane"/>
    <property type="evidence" value="ECO:0007669"/>
    <property type="project" value="UniProtKB-SubCell"/>
</dbReference>
<dbReference type="Pfam" id="PF13813">
    <property type="entry name" value="MBOAT_2"/>
    <property type="match status" value="1"/>
</dbReference>
<name>A0A8H6ISA5_9PEZI</name>
<gene>
    <name evidence="9" type="ORF">CSOJ01_13472</name>
</gene>
<evidence type="ECO:0000313" key="9">
    <source>
        <dbReference type="EMBL" id="KAF6795348.1"/>
    </source>
</evidence>
<accession>A0A8H6ISA5</accession>
<evidence type="ECO:0000256" key="6">
    <source>
        <dbReference type="SAM" id="Phobius"/>
    </source>
</evidence>
<dbReference type="InterPro" id="IPR032805">
    <property type="entry name" value="Wax_synthase_dom"/>
</dbReference>
<evidence type="ECO:0000313" key="10">
    <source>
        <dbReference type="Proteomes" id="UP000652219"/>
    </source>
</evidence>
<keyword evidence="10" id="KW-1185">Reference proteome</keyword>
<evidence type="ECO:0000256" key="2">
    <source>
        <dbReference type="ARBA" id="ARBA00022692"/>
    </source>
</evidence>
<feature type="region of interest" description="Disordered" evidence="5">
    <location>
        <begin position="717"/>
        <end position="741"/>
    </location>
</feature>
<feature type="compositionally biased region" description="Low complexity" evidence="5">
    <location>
        <begin position="434"/>
        <end position="443"/>
    </location>
</feature>
<sequence>MKPTLLLLASLGFAAAFVDCRVPNNQECGNTGANTAICVNTSTGWSEVVQASGPQVPRSIGGERMLSTALSTTSAPIWIASIRSVLGSPAAASLAPVTSEAEGPTAGRFCRTWTWGLLRRYGMGNAAEARAEAEAAATNLNDTHAAPPAYAQYDNGYPSHPSTSAVAPGPEPQAFLNPIDMSPFLSPYHQFPTDLYAYLQWNKNLLRAYHLGDHSCRKLYTLSTYSGVSSSGPGVPCMIIHNGPSEKDPALATVREEKGWNMLSRNSIITMPPDPEDPSRGEINEVMVGEAPNGRSDLVFRFSVEVNAPKGAGGAGGRIREDFEWRKMHQDELNNFKNGYKLYRLRPGQPSSPLVGGLSADHVGEVVASARFKSATSVIKPFCMTFHGSGLGGQLGDRWAVLAIMTIFRIWALDFQNRTSLRMQWGRPQRQADADAGPQAGDNAADDTDDDVPDSPLSGLLRGVHAFHRRFFGRELRLGAMFRLIIPLAEQLCPISRSPPPTNPPTPEVVVASMQERDRSNAVRTNHTDLIIQVGLMNGTTTPNTIPSGALVSFKTLKPGLLFASSAVLNVVALHFPPKLHRFFLAPTWALAAWSIAGVTEDVTPKTGRACEPRHVHGHYVFSIHPHSSYYPPRGEPLASPRARREDRQRLQKPRLRLAESTHHLCGLPGLEQPKKLGLPPPSQSRLTSMVQSSALRLISGPQSHVHHVHRSLGCPAGGETSVLSQQPPQLHPRPTPHDQAHTRTFVFGDCEGRYEPLISRVLMLRAVMSVSWIWANFAALETFHAGLSVLFVVVLRFDDLEDWPPLFGSFADAWTVRRFWGRIWHRIATPTLTRWSFLCVKGRWGKPRTTLEKTAVAFGVFFLSGIMHATAAWRAGQKFAARDVWFFSANFFVIAVEIIISWL</sequence>
<dbReference type="EMBL" id="WIGN01000392">
    <property type="protein sequence ID" value="KAF6795348.1"/>
    <property type="molecule type" value="Genomic_DNA"/>
</dbReference>
<keyword evidence="2 6" id="KW-0812">Transmembrane</keyword>
<keyword evidence="3 6" id="KW-1133">Transmembrane helix</keyword>
<evidence type="ECO:0000256" key="7">
    <source>
        <dbReference type="SAM" id="SignalP"/>
    </source>
</evidence>
<feature type="transmembrane region" description="Helical" evidence="6">
    <location>
        <begin position="885"/>
        <end position="903"/>
    </location>
</feature>
<feature type="region of interest" description="Disordered" evidence="5">
    <location>
        <begin position="426"/>
        <end position="455"/>
    </location>
</feature>
<reference evidence="9 10" key="1">
    <citation type="journal article" date="2020" name="Phytopathology">
        <title>Genome Sequence Resources of Colletotrichum truncatum, C. plurivorum, C. musicola, and C. sojae: Four Species Pathogenic to Soybean (Glycine max).</title>
        <authorList>
            <person name="Rogerio F."/>
            <person name="Boufleur T.R."/>
            <person name="Ciampi-Guillardi M."/>
            <person name="Sukno S.A."/>
            <person name="Thon M.R."/>
            <person name="Massola Junior N.S."/>
            <person name="Baroncelli R."/>
        </authorList>
    </citation>
    <scope>NUCLEOTIDE SEQUENCE [LARGE SCALE GENOMIC DNA]</scope>
    <source>
        <strain evidence="9 10">LFN0009</strain>
    </source>
</reference>
<protein>
    <recommendedName>
        <fullName evidence="8">Wax synthase domain-containing protein</fullName>
    </recommendedName>
</protein>
<dbReference type="AlphaFoldDB" id="A0A8H6ISA5"/>
<keyword evidence="7" id="KW-0732">Signal</keyword>
<proteinExistence type="predicted"/>
<feature type="transmembrane region" description="Helical" evidence="6">
    <location>
        <begin position="855"/>
        <end position="873"/>
    </location>
</feature>
<keyword evidence="4 6" id="KW-0472">Membrane</keyword>
<organism evidence="9 10">
    <name type="scientific">Colletotrichum sojae</name>
    <dbReference type="NCBI Taxonomy" id="2175907"/>
    <lineage>
        <taxon>Eukaryota</taxon>
        <taxon>Fungi</taxon>
        <taxon>Dikarya</taxon>
        <taxon>Ascomycota</taxon>
        <taxon>Pezizomycotina</taxon>
        <taxon>Sordariomycetes</taxon>
        <taxon>Hypocreomycetidae</taxon>
        <taxon>Glomerellales</taxon>
        <taxon>Glomerellaceae</taxon>
        <taxon>Colletotrichum</taxon>
        <taxon>Colletotrichum orchidearum species complex</taxon>
    </lineage>
</organism>
<evidence type="ECO:0000256" key="4">
    <source>
        <dbReference type="ARBA" id="ARBA00023136"/>
    </source>
</evidence>
<evidence type="ECO:0000256" key="3">
    <source>
        <dbReference type="ARBA" id="ARBA00022989"/>
    </source>
</evidence>
<comment type="caution">
    <text evidence="9">The sequence shown here is derived from an EMBL/GenBank/DDBJ whole genome shotgun (WGS) entry which is preliminary data.</text>
</comment>
<dbReference type="Proteomes" id="UP000652219">
    <property type="component" value="Unassembled WGS sequence"/>
</dbReference>
<feature type="chain" id="PRO_5034369623" description="Wax synthase domain-containing protein" evidence="7">
    <location>
        <begin position="21"/>
        <end position="904"/>
    </location>
</feature>
<feature type="compositionally biased region" description="Acidic residues" evidence="5">
    <location>
        <begin position="444"/>
        <end position="453"/>
    </location>
</feature>
<evidence type="ECO:0000256" key="5">
    <source>
        <dbReference type="SAM" id="MobiDB-lite"/>
    </source>
</evidence>